<dbReference type="OrthoDB" id="7017872at2"/>
<evidence type="ECO:0000313" key="3">
    <source>
        <dbReference type="Proteomes" id="UP000037931"/>
    </source>
</evidence>
<protein>
    <recommendedName>
        <fullName evidence="1">DUF6316 domain-containing protein</fullName>
    </recommendedName>
</protein>
<dbReference type="PATRIC" id="fig|50340.43.peg.2014"/>
<comment type="caution">
    <text evidence="2">The sequence shown here is derived from an EMBL/GenBank/DDBJ whole genome shotgun (WGS) entry which is preliminary data.</text>
</comment>
<evidence type="ECO:0000259" key="1">
    <source>
        <dbReference type="Pfam" id="PF19837"/>
    </source>
</evidence>
<keyword evidence="3" id="KW-1185">Reference proteome</keyword>
<organism evidence="2 3">
    <name type="scientific">Pseudomonas asplenii</name>
    <dbReference type="NCBI Taxonomy" id="53407"/>
    <lineage>
        <taxon>Bacteria</taxon>
        <taxon>Pseudomonadati</taxon>
        <taxon>Pseudomonadota</taxon>
        <taxon>Gammaproteobacteria</taxon>
        <taxon>Pseudomonadales</taxon>
        <taxon>Pseudomonadaceae</taxon>
        <taxon>Pseudomonas</taxon>
    </lineage>
</organism>
<dbReference type="EMBL" id="JSYZ01000018">
    <property type="protein sequence ID" value="KPA89032.1"/>
    <property type="molecule type" value="Genomic_DNA"/>
</dbReference>
<feature type="domain" description="DUF6316" evidence="1">
    <location>
        <begin position="5"/>
        <end position="58"/>
    </location>
</feature>
<accession>A0A0N0VJ32</accession>
<gene>
    <name evidence="2" type="ORF">PF66_04715</name>
</gene>
<dbReference type="AlphaFoldDB" id="A0A0N0VJ32"/>
<sequence>MFGKRAQDSTEAVHFRSDRVSAINGLYFFSTRENTLEGPFFSRTDAERGSQLYIKRMQLAQDIQDFL</sequence>
<dbReference type="STRING" id="50340.PF66_04715"/>
<dbReference type="RefSeq" id="WP_017906389.1">
    <property type="nucleotide sequence ID" value="NZ_JAQMZR010000048.1"/>
</dbReference>
<evidence type="ECO:0000313" key="2">
    <source>
        <dbReference type="EMBL" id="KPA89032.1"/>
    </source>
</evidence>
<proteinExistence type="predicted"/>
<reference evidence="2 3" key="1">
    <citation type="journal article" date="2015" name="PLoS ONE">
        <title>Rice-Infecting Pseudomonas Genomes Are Highly Accessorized and Harbor Multiple Putative Virulence Mechanisms to Cause Sheath Brown Rot.</title>
        <authorList>
            <person name="Quibod I.L."/>
            <person name="Grande G."/>
            <person name="Oreiro E.G."/>
            <person name="Borja F.N."/>
            <person name="Dossa G.S."/>
            <person name="Mauleon R."/>
            <person name="Cruz C.V."/>
            <person name="Oliva R."/>
        </authorList>
    </citation>
    <scope>NUCLEOTIDE SEQUENCE [LARGE SCALE GENOMIC DNA]</scope>
    <source>
        <strain evidence="2 3">IRRI 6609</strain>
    </source>
</reference>
<name>A0A0N0VJ32_9PSED</name>
<dbReference type="InterPro" id="IPR045630">
    <property type="entry name" value="DUF6316"/>
</dbReference>
<dbReference type="Proteomes" id="UP000037931">
    <property type="component" value="Unassembled WGS sequence"/>
</dbReference>
<dbReference type="Pfam" id="PF19837">
    <property type="entry name" value="DUF6316"/>
    <property type="match status" value="1"/>
</dbReference>